<gene>
    <name evidence="4" type="ordered locus">Niako_5729</name>
</gene>
<dbReference type="Pfam" id="PF01551">
    <property type="entry name" value="Peptidase_M23"/>
    <property type="match status" value="1"/>
</dbReference>
<dbReference type="FunFam" id="2.70.70.10:FF:000006">
    <property type="entry name" value="M23 family peptidase"/>
    <property type="match status" value="1"/>
</dbReference>
<organism evidence="4 5">
    <name type="scientific">Niastella koreensis (strain DSM 17620 / KACC 11465 / NBRC 106392 / GR20-10)</name>
    <dbReference type="NCBI Taxonomy" id="700598"/>
    <lineage>
        <taxon>Bacteria</taxon>
        <taxon>Pseudomonadati</taxon>
        <taxon>Bacteroidota</taxon>
        <taxon>Chitinophagia</taxon>
        <taxon>Chitinophagales</taxon>
        <taxon>Chitinophagaceae</taxon>
        <taxon>Niastella</taxon>
    </lineage>
</organism>
<dbReference type="Gene3D" id="2.70.70.10">
    <property type="entry name" value="Glucose Permease (Domain IIA)"/>
    <property type="match status" value="1"/>
</dbReference>
<evidence type="ECO:0000313" key="4">
    <source>
        <dbReference type="EMBL" id="AEW01960.1"/>
    </source>
</evidence>
<evidence type="ECO:0000256" key="2">
    <source>
        <dbReference type="SAM" id="Phobius"/>
    </source>
</evidence>
<name>G8TMH2_NIAKG</name>
<feature type="transmembrane region" description="Helical" evidence="2">
    <location>
        <begin position="41"/>
        <end position="63"/>
    </location>
</feature>
<dbReference type="EMBL" id="CP003178">
    <property type="protein sequence ID" value="AEW01960.1"/>
    <property type="molecule type" value="Genomic_DNA"/>
</dbReference>
<dbReference type="HOGENOM" id="CLU_029425_2_0_10"/>
<sequence length="335" mass="38246">MLKSNLGNRLVSMKKIKYYYNTNTLRYEKLETPLHVKLLRVLGFMSAAIVTSIIIVSVAYRYFPSTKEKALMQYNEQLQERYWVLDEQVAKMQQRMTQLEERDNDIYRTIFEANPIPDSMRAKEMAQQKENEMVASMTNYELENSIVRSLHNLENRMGSQEKSYVEITGFIKNKEQLLACTPAIQPVSNSDLKRLASGFGYRIDPVYKTVKMHAGLDFAAPQGTPIYATANGVVKVAGNLGNGYGNHVVLSHGYGYETLYGHMYKIKVKPGDKIKRGEIIGWVGSTGKSTGPHCHYEVHKNGTHLDPVYFFYNDLSPEQYDRLLKMSSSSNQSFD</sequence>
<dbReference type="CDD" id="cd12797">
    <property type="entry name" value="M23_peptidase"/>
    <property type="match status" value="1"/>
</dbReference>
<accession>G8TMH2</accession>
<feature type="coiled-coil region" evidence="1">
    <location>
        <begin position="75"/>
        <end position="102"/>
    </location>
</feature>
<evidence type="ECO:0000313" key="5">
    <source>
        <dbReference type="Proteomes" id="UP000005438"/>
    </source>
</evidence>
<evidence type="ECO:0000259" key="3">
    <source>
        <dbReference type="Pfam" id="PF01551"/>
    </source>
</evidence>
<dbReference type="eggNOG" id="COG0739">
    <property type="taxonomic scope" value="Bacteria"/>
</dbReference>
<dbReference type="KEGG" id="nko:Niako_5729"/>
<keyword evidence="2" id="KW-0472">Membrane</keyword>
<keyword evidence="2" id="KW-1133">Transmembrane helix</keyword>
<dbReference type="PANTHER" id="PTHR21666">
    <property type="entry name" value="PEPTIDASE-RELATED"/>
    <property type="match status" value="1"/>
</dbReference>
<dbReference type="PANTHER" id="PTHR21666:SF270">
    <property type="entry name" value="MUREIN HYDROLASE ACTIVATOR ENVC"/>
    <property type="match status" value="1"/>
</dbReference>
<keyword evidence="2" id="KW-0812">Transmembrane</keyword>
<dbReference type="InterPro" id="IPR016047">
    <property type="entry name" value="M23ase_b-sheet_dom"/>
</dbReference>
<protein>
    <submittedName>
        <fullName evidence="4">Peptidase M23</fullName>
    </submittedName>
</protein>
<dbReference type="STRING" id="700598.Niako_5729"/>
<feature type="domain" description="M23ase beta-sheet core" evidence="3">
    <location>
        <begin position="211"/>
        <end position="307"/>
    </location>
</feature>
<dbReference type="InterPro" id="IPR011055">
    <property type="entry name" value="Dup_hybrid_motif"/>
</dbReference>
<reference evidence="4 5" key="1">
    <citation type="submission" date="2011-12" db="EMBL/GenBank/DDBJ databases">
        <title>The complete genome of Niastella koreensis GR20-10.</title>
        <authorList>
            <consortium name="US DOE Joint Genome Institute (JGI-PGF)"/>
            <person name="Lucas S."/>
            <person name="Han J."/>
            <person name="Lapidus A."/>
            <person name="Bruce D."/>
            <person name="Goodwin L."/>
            <person name="Pitluck S."/>
            <person name="Peters L."/>
            <person name="Kyrpides N."/>
            <person name="Mavromatis K."/>
            <person name="Ivanova N."/>
            <person name="Mikhailova N."/>
            <person name="Davenport K."/>
            <person name="Saunders E."/>
            <person name="Detter J.C."/>
            <person name="Tapia R."/>
            <person name="Han C."/>
            <person name="Land M."/>
            <person name="Hauser L."/>
            <person name="Markowitz V."/>
            <person name="Cheng J.-F."/>
            <person name="Hugenholtz P."/>
            <person name="Woyke T."/>
            <person name="Wu D."/>
            <person name="Tindall B."/>
            <person name="Pomrenke H."/>
            <person name="Brambilla E."/>
            <person name="Klenk H.-P."/>
            <person name="Eisen J.A."/>
        </authorList>
    </citation>
    <scope>NUCLEOTIDE SEQUENCE [LARGE SCALE GENOMIC DNA]</scope>
    <source>
        <strain evidence="5">DSM 17620 / KACC 11465 / NBRC 106392 / GR20-10</strain>
    </source>
</reference>
<dbReference type="Proteomes" id="UP000005438">
    <property type="component" value="Chromosome"/>
</dbReference>
<dbReference type="GO" id="GO:0004222">
    <property type="term" value="F:metalloendopeptidase activity"/>
    <property type="evidence" value="ECO:0007669"/>
    <property type="project" value="TreeGrafter"/>
</dbReference>
<dbReference type="SUPFAM" id="SSF51261">
    <property type="entry name" value="Duplicated hybrid motif"/>
    <property type="match status" value="1"/>
</dbReference>
<keyword evidence="1" id="KW-0175">Coiled coil</keyword>
<evidence type="ECO:0000256" key="1">
    <source>
        <dbReference type="SAM" id="Coils"/>
    </source>
</evidence>
<dbReference type="PATRIC" id="fig|700598.3.peg.5871"/>
<dbReference type="InterPro" id="IPR050570">
    <property type="entry name" value="Cell_wall_metabolism_enzyme"/>
</dbReference>
<dbReference type="MEROPS" id="M23.009"/>
<dbReference type="AlphaFoldDB" id="G8TMH2"/>
<proteinExistence type="predicted"/>